<accession>A0A8S1RNA0</accession>
<proteinExistence type="predicted"/>
<dbReference type="Proteomes" id="UP000692954">
    <property type="component" value="Unassembled WGS sequence"/>
</dbReference>
<dbReference type="AlphaFoldDB" id="A0A8S1RNA0"/>
<comment type="caution">
    <text evidence="1">The sequence shown here is derived from an EMBL/GenBank/DDBJ whole genome shotgun (WGS) entry which is preliminary data.</text>
</comment>
<gene>
    <name evidence="1" type="ORF">PSON_ATCC_30995.1.T2370019</name>
</gene>
<name>A0A8S1RNA0_9CILI</name>
<evidence type="ECO:0000313" key="1">
    <source>
        <dbReference type="EMBL" id="CAD8129686.1"/>
    </source>
</evidence>
<dbReference type="PANTHER" id="PTHR33706">
    <property type="entry name" value="MORN VARIANT REPEAT PROTEIN"/>
    <property type="match status" value="1"/>
</dbReference>
<evidence type="ECO:0000313" key="2">
    <source>
        <dbReference type="Proteomes" id="UP000692954"/>
    </source>
</evidence>
<sequence>MEKIQNLYWQDQYDQKKKKVGKWIASQDGEVLINVGGYYENGLKQGLWKELFQHHFSQPQILQTGEYLNDYKIEKWKYFYKKRDLDGGFYNNEGKKIGKWIELDKVFQFISCIIYTSSSGEYNKKGMKVGRWEI</sequence>
<dbReference type="PANTHER" id="PTHR33706:SF1">
    <property type="entry name" value="TPR REPEAT PROTEIN"/>
    <property type="match status" value="1"/>
</dbReference>
<protein>
    <submittedName>
        <fullName evidence="1">Uncharacterized protein</fullName>
    </submittedName>
</protein>
<dbReference type="EMBL" id="CAJJDN010000237">
    <property type="protein sequence ID" value="CAD8129686.1"/>
    <property type="molecule type" value="Genomic_DNA"/>
</dbReference>
<keyword evidence="2" id="KW-1185">Reference proteome</keyword>
<organism evidence="1 2">
    <name type="scientific">Paramecium sonneborni</name>
    <dbReference type="NCBI Taxonomy" id="65129"/>
    <lineage>
        <taxon>Eukaryota</taxon>
        <taxon>Sar</taxon>
        <taxon>Alveolata</taxon>
        <taxon>Ciliophora</taxon>
        <taxon>Intramacronucleata</taxon>
        <taxon>Oligohymenophorea</taxon>
        <taxon>Peniculida</taxon>
        <taxon>Parameciidae</taxon>
        <taxon>Paramecium</taxon>
    </lineage>
</organism>
<reference evidence="1" key="1">
    <citation type="submission" date="2021-01" db="EMBL/GenBank/DDBJ databases">
        <authorList>
            <consortium name="Genoscope - CEA"/>
            <person name="William W."/>
        </authorList>
    </citation>
    <scope>NUCLEOTIDE SEQUENCE</scope>
</reference>